<organism evidence="2 3">
    <name type="scientific">Polysphondylium violaceum</name>
    <dbReference type="NCBI Taxonomy" id="133409"/>
    <lineage>
        <taxon>Eukaryota</taxon>
        <taxon>Amoebozoa</taxon>
        <taxon>Evosea</taxon>
        <taxon>Eumycetozoa</taxon>
        <taxon>Dictyostelia</taxon>
        <taxon>Dictyosteliales</taxon>
        <taxon>Dictyosteliaceae</taxon>
        <taxon>Polysphondylium</taxon>
    </lineage>
</organism>
<evidence type="ECO:0000313" key="2">
    <source>
        <dbReference type="EMBL" id="KAF2075410.1"/>
    </source>
</evidence>
<dbReference type="InterPro" id="IPR050471">
    <property type="entry name" value="AB_hydrolase"/>
</dbReference>
<proteinExistence type="predicted"/>
<dbReference type="Proteomes" id="UP000695562">
    <property type="component" value="Unassembled WGS sequence"/>
</dbReference>
<dbReference type="Gene3D" id="3.40.50.1820">
    <property type="entry name" value="alpha/beta hydrolase"/>
    <property type="match status" value="1"/>
</dbReference>
<evidence type="ECO:0000259" key="1">
    <source>
        <dbReference type="Pfam" id="PF00561"/>
    </source>
</evidence>
<dbReference type="PRINTS" id="PR00111">
    <property type="entry name" value="ABHYDROLASE"/>
</dbReference>
<gene>
    <name evidence="2" type="ORF">CYY_003289</name>
</gene>
<accession>A0A8J4PXX6</accession>
<dbReference type="InterPro" id="IPR029058">
    <property type="entry name" value="AB_hydrolase_fold"/>
</dbReference>
<dbReference type="OrthoDB" id="17416at2759"/>
<comment type="caution">
    <text evidence="2">The sequence shown here is derived from an EMBL/GenBank/DDBJ whole genome shotgun (WGS) entry which is preliminary data.</text>
</comment>
<reference evidence="2" key="1">
    <citation type="submission" date="2020-01" db="EMBL/GenBank/DDBJ databases">
        <title>Development of genomics and gene disruption for Polysphondylium violaceum indicates a role for the polyketide synthase stlB in stalk morphogenesis.</title>
        <authorList>
            <person name="Narita B."/>
            <person name="Kawabe Y."/>
            <person name="Kin K."/>
            <person name="Saito T."/>
            <person name="Gibbs R."/>
            <person name="Kuspa A."/>
            <person name="Muzny D."/>
            <person name="Queller D."/>
            <person name="Richards S."/>
            <person name="Strassman J."/>
            <person name="Sucgang R."/>
            <person name="Worley K."/>
            <person name="Schaap P."/>
        </authorList>
    </citation>
    <scope>NUCLEOTIDE SEQUENCE</scope>
    <source>
        <strain evidence="2">QSvi11</strain>
    </source>
</reference>
<dbReference type="PANTHER" id="PTHR43433">
    <property type="entry name" value="HYDROLASE, ALPHA/BETA FOLD FAMILY PROTEIN"/>
    <property type="match status" value="1"/>
</dbReference>
<dbReference type="InterPro" id="IPR000073">
    <property type="entry name" value="AB_hydrolase_1"/>
</dbReference>
<sequence length="301" mass="33491">MTIIKIGAKRGEEFNFFYQTFGNGIEKVILIHGFLTQGNKWKRQIEFLEQQQDFEICIFDNRGVGQTDNPKSKITTKEMALDVVDLMDHLGWSQAHVVGASMGGMIALELAHHAPKRIKSLVLAVTGAGDTPPMSAVVNFSKSMIEKQADKKVELFLQLLHSPAYLAANRERLMAERLLQAETDPEPSMSATMGHLRAVLTHKVSSKRLADIKASKIPILVVTGSLDNLVKTSNSYHLSKALQPVDFIVYNNCGHAIHIERTNEFNNDILKHMRAYSFNNSTPTSITTSISSTSHQNTPTF</sequence>
<evidence type="ECO:0000313" key="3">
    <source>
        <dbReference type="Proteomes" id="UP000695562"/>
    </source>
</evidence>
<keyword evidence="3" id="KW-1185">Reference proteome</keyword>
<name>A0A8J4PXX6_9MYCE</name>
<dbReference type="InterPro" id="IPR000639">
    <property type="entry name" value="Epox_hydrolase-like"/>
</dbReference>
<dbReference type="PANTHER" id="PTHR43433:SF5">
    <property type="entry name" value="AB HYDROLASE-1 DOMAIN-CONTAINING PROTEIN"/>
    <property type="match status" value="1"/>
</dbReference>
<dbReference type="SUPFAM" id="SSF53474">
    <property type="entry name" value="alpha/beta-Hydrolases"/>
    <property type="match status" value="1"/>
</dbReference>
<dbReference type="GO" id="GO:0003824">
    <property type="term" value="F:catalytic activity"/>
    <property type="evidence" value="ECO:0007669"/>
    <property type="project" value="InterPro"/>
</dbReference>
<protein>
    <recommendedName>
        <fullName evidence="1">AB hydrolase-1 domain-containing protein</fullName>
    </recommendedName>
</protein>
<feature type="domain" description="AB hydrolase-1" evidence="1">
    <location>
        <begin position="28"/>
        <end position="261"/>
    </location>
</feature>
<dbReference type="Pfam" id="PF00561">
    <property type="entry name" value="Abhydrolase_1"/>
    <property type="match status" value="1"/>
</dbReference>
<dbReference type="EMBL" id="AJWJ01000101">
    <property type="protein sequence ID" value="KAF2075410.1"/>
    <property type="molecule type" value="Genomic_DNA"/>
</dbReference>
<dbReference type="AlphaFoldDB" id="A0A8J4PXX6"/>
<dbReference type="PRINTS" id="PR00412">
    <property type="entry name" value="EPOXHYDRLASE"/>
</dbReference>